<evidence type="ECO:0000313" key="2">
    <source>
        <dbReference type="Proteomes" id="UP000824175"/>
    </source>
</evidence>
<organism evidence="1 2">
    <name type="scientific">Candidatus Fimiplasma intestinipullorum</name>
    <dbReference type="NCBI Taxonomy" id="2840825"/>
    <lineage>
        <taxon>Bacteria</taxon>
        <taxon>Bacillati</taxon>
        <taxon>Bacillota</taxon>
        <taxon>Clostridia</taxon>
        <taxon>Eubacteriales</taxon>
        <taxon>Candidatus Fimiplasma</taxon>
    </lineage>
</organism>
<sequence>MDNEIAVYHQLLCDEDLAWLEAYIKTPAMQRLKGVSMNCGTDYSPLFSPCYMYDTLSHSIGVARILWHFSHDRSMTLCGLFHDIATPSFKHCIDFMYGDASTQEATETLTSQLISQSNEIMALLKRDGIALEAVNEDRLYPLANNPTPRLSADRLEYTFSSGLGFYRIWDLQTIQEIYGHMQVFQAEDGQPEIGFDDLATARTYVHQALKLWQLFVSEADRAVMQFWADLFACLVQKGYFQAEMLYRLSERKILTYLETLPDPEIQAVYQAFRSCRQVFTSTCPIPDHYCIQVSPKKRYILPLVMHQGKLARLDTWDEEITLAVEAFKAQRFDDYVCFDFDFPWVRTKNQA</sequence>
<name>A0A9D1HNJ9_9FIRM</name>
<dbReference type="Proteomes" id="UP000824175">
    <property type="component" value="Unassembled WGS sequence"/>
</dbReference>
<reference evidence="1" key="1">
    <citation type="submission" date="2020-10" db="EMBL/GenBank/DDBJ databases">
        <authorList>
            <person name="Gilroy R."/>
        </authorList>
    </citation>
    <scope>NUCLEOTIDE SEQUENCE</scope>
    <source>
        <strain evidence="1">CHK195-11698</strain>
    </source>
</reference>
<dbReference type="EMBL" id="DVMJ01000058">
    <property type="protein sequence ID" value="HIU13830.1"/>
    <property type="molecule type" value="Genomic_DNA"/>
</dbReference>
<protein>
    <submittedName>
        <fullName evidence="1">HD domain-containing protein</fullName>
    </submittedName>
</protein>
<comment type="caution">
    <text evidence="1">The sequence shown here is derived from an EMBL/GenBank/DDBJ whole genome shotgun (WGS) entry which is preliminary data.</text>
</comment>
<dbReference type="SUPFAM" id="SSF109604">
    <property type="entry name" value="HD-domain/PDEase-like"/>
    <property type="match status" value="1"/>
</dbReference>
<reference evidence="1" key="2">
    <citation type="journal article" date="2021" name="PeerJ">
        <title>Extensive microbial diversity within the chicken gut microbiome revealed by metagenomics and culture.</title>
        <authorList>
            <person name="Gilroy R."/>
            <person name="Ravi A."/>
            <person name="Getino M."/>
            <person name="Pursley I."/>
            <person name="Horton D.L."/>
            <person name="Alikhan N.F."/>
            <person name="Baker D."/>
            <person name="Gharbi K."/>
            <person name="Hall N."/>
            <person name="Watson M."/>
            <person name="Adriaenssens E.M."/>
            <person name="Foster-Nyarko E."/>
            <person name="Jarju S."/>
            <person name="Secka A."/>
            <person name="Antonio M."/>
            <person name="Oren A."/>
            <person name="Chaudhuri R.R."/>
            <person name="La Ragione R."/>
            <person name="Hildebrand F."/>
            <person name="Pallen M.J."/>
        </authorList>
    </citation>
    <scope>NUCLEOTIDE SEQUENCE</scope>
    <source>
        <strain evidence="1">CHK195-11698</strain>
    </source>
</reference>
<gene>
    <name evidence="1" type="ORF">IAD15_07145</name>
</gene>
<dbReference type="InterPro" id="IPR003607">
    <property type="entry name" value="HD/PDEase_dom"/>
</dbReference>
<dbReference type="CDD" id="cd00077">
    <property type="entry name" value="HDc"/>
    <property type="match status" value="1"/>
</dbReference>
<evidence type="ECO:0000313" key="1">
    <source>
        <dbReference type="EMBL" id="HIU13830.1"/>
    </source>
</evidence>
<accession>A0A9D1HNJ9</accession>
<proteinExistence type="predicted"/>
<dbReference type="Gene3D" id="1.10.3210.10">
    <property type="entry name" value="Hypothetical protein af1432"/>
    <property type="match status" value="1"/>
</dbReference>
<dbReference type="AlphaFoldDB" id="A0A9D1HNJ9"/>